<dbReference type="Pfam" id="PF03152">
    <property type="entry name" value="UFD1_N1"/>
    <property type="match status" value="1"/>
</dbReference>
<feature type="domain" description="Ubiquitin fusion degradation protein UFD1 N-terminal subdomain 2" evidence="4">
    <location>
        <begin position="94"/>
        <end position="172"/>
    </location>
</feature>
<gene>
    <name evidence="5" type="ORF">PHMEG_00034607</name>
</gene>
<evidence type="ECO:0000313" key="6">
    <source>
        <dbReference type="Proteomes" id="UP000198211"/>
    </source>
</evidence>
<evidence type="ECO:0000256" key="2">
    <source>
        <dbReference type="ARBA" id="ARBA00022786"/>
    </source>
</evidence>
<dbReference type="GO" id="GO:0006511">
    <property type="term" value="P:ubiquitin-dependent protein catabolic process"/>
    <property type="evidence" value="ECO:0007669"/>
    <property type="project" value="InterPro"/>
</dbReference>
<dbReference type="PANTHER" id="PTHR12555:SF13">
    <property type="entry name" value="UBIQUITIN RECOGNITION FACTOR IN ER-ASSOCIATED DEGRADATION PROTEIN 1"/>
    <property type="match status" value="1"/>
</dbReference>
<dbReference type="InterPro" id="IPR055418">
    <property type="entry name" value="UFD1_N2"/>
</dbReference>
<dbReference type="GO" id="GO:0034098">
    <property type="term" value="C:VCP-NPL4-UFD1 AAA ATPase complex"/>
    <property type="evidence" value="ECO:0007669"/>
    <property type="project" value="TreeGrafter"/>
</dbReference>
<dbReference type="InterPro" id="IPR004854">
    <property type="entry name" value="Ufd1-like"/>
</dbReference>
<dbReference type="Gene3D" id="3.10.330.10">
    <property type="match status" value="1"/>
</dbReference>
<comment type="similarity">
    <text evidence="1">Belongs to the UFD1 family.</text>
</comment>
<name>A0A225UR02_9STRA</name>
<proteinExistence type="inferred from homology"/>
<dbReference type="Gene3D" id="2.40.40.50">
    <property type="entry name" value="Ubiquitin fusion degradation protein UFD1, N-terminal domain"/>
    <property type="match status" value="1"/>
</dbReference>
<evidence type="ECO:0000256" key="1">
    <source>
        <dbReference type="ARBA" id="ARBA00006043"/>
    </source>
</evidence>
<protein>
    <submittedName>
        <fullName evidence="5">Ubiquitin fusion degradation protein</fullName>
    </submittedName>
</protein>
<dbReference type="Pfam" id="PF24842">
    <property type="entry name" value="UFD1_N2"/>
    <property type="match status" value="1"/>
</dbReference>
<accession>A0A225UR02</accession>
<dbReference type="STRING" id="4795.A0A225UR02"/>
<dbReference type="InterPro" id="IPR055417">
    <property type="entry name" value="UFD1_N1"/>
</dbReference>
<evidence type="ECO:0000259" key="3">
    <source>
        <dbReference type="Pfam" id="PF03152"/>
    </source>
</evidence>
<evidence type="ECO:0000259" key="4">
    <source>
        <dbReference type="Pfam" id="PF24842"/>
    </source>
</evidence>
<keyword evidence="2" id="KW-0833">Ubl conjugation pathway</keyword>
<comment type="caution">
    <text evidence="5">The sequence shown here is derived from an EMBL/GenBank/DDBJ whole genome shotgun (WGS) entry which is preliminary data.</text>
</comment>
<organism evidence="5 6">
    <name type="scientific">Phytophthora megakarya</name>
    <dbReference type="NCBI Taxonomy" id="4795"/>
    <lineage>
        <taxon>Eukaryota</taxon>
        <taxon>Sar</taxon>
        <taxon>Stramenopiles</taxon>
        <taxon>Oomycota</taxon>
        <taxon>Peronosporomycetes</taxon>
        <taxon>Peronosporales</taxon>
        <taxon>Peronosporaceae</taxon>
        <taxon>Phytophthora</taxon>
    </lineage>
</organism>
<dbReference type="GO" id="GO:0036503">
    <property type="term" value="P:ERAD pathway"/>
    <property type="evidence" value="ECO:0007669"/>
    <property type="project" value="TreeGrafter"/>
</dbReference>
<dbReference type="InterPro" id="IPR042299">
    <property type="entry name" value="Ufd1-like_Nn"/>
</dbReference>
<dbReference type="AlphaFoldDB" id="A0A225UR02"/>
<dbReference type="OrthoDB" id="422728at2759"/>
<dbReference type="PANTHER" id="PTHR12555">
    <property type="entry name" value="UBIQUITIN FUSION DEGRADATON PROTEIN 1"/>
    <property type="match status" value="1"/>
</dbReference>
<feature type="domain" description="Ubiquitin fusion degradation protein UFD1 N-terminal subdomain 1" evidence="3">
    <location>
        <begin position="3"/>
        <end position="89"/>
    </location>
</feature>
<evidence type="ECO:0000313" key="5">
    <source>
        <dbReference type="EMBL" id="OWY95398.1"/>
    </source>
</evidence>
<dbReference type="EMBL" id="NBNE01012988">
    <property type="protein sequence ID" value="OWY95398.1"/>
    <property type="molecule type" value="Genomic_DNA"/>
</dbReference>
<dbReference type="Proteomes" id="UP000198211">
    <property type="component" value="Unassembled WGS sequence"/>
</dbReference>
<dbReference type="GO" id="GO:0031593">
    <property type="term" value="F:polyubiquitin modification-dependent protein binding"/>
    <property type="evidence" value="ECO:0007669"/>
    <property type="project" value="TreeGrafter"/>
</dbReference>
<sequence length="188" mass="21283">MPHLEFGDKIVLPPIILLELQRLKIPTPFFFMIQDASLTLNESDTDSCCRYYSSVQEFSAPDGQVFLPYWLMQNLHVPEGGSVMVTSITNIPQGVYCRLQPESMSFLDLAAEIGPKLLMETALRRYSILRLNSTIVIEYGDMRYYVRVAELKPAPVVSLCGDIDLEMDFMPPEIRSKETVIGNINGIE</sequence>
<keyword evidence="6" id="KW-1185">Reference proteome</keyword>
<reference evidence="6" key="1">
    <citation type="submission" date="2017-03" db="EMBL/GenBank/DDBJ databases">
        <title>Phytopthora megakarya and P. palmivora, two closely related causual agents of cacao black pod achieved similar genome size and gene model numbers by different mechanisms.</title>
        <authorList>
            <person name="Ali S."/>
            <person name="Shao J."/>
            <person name="Larry D.J."/>
            <person name="Kronmiller B."/>
            <person name="Shen D."/>
            <person name="Strem M.D."/>
            <person name="Melnick R.L."/>
            <person name="Guiltinan M.J."/>
            <person name="Tyler B.M."/>
            <person name="Meinhardt L.W."/>
            <person name="Bailey B.A."/>
        </authorList>
    </citation>
    <scope>NUCLEOTIDE SEQUENCE [LARGE SCALE GENOMIC DNA]</scope>
    <source>
        <strain evidence="6">zdho120</strain>
    </source>
</reference>